<reference evidence="5 6" key="1">
    <citation type="submission" date="2017-04" db="EMBL/GenBank/DDBJ databases">
        <authorList>
            <person name="Afonso C.L."/>
            <person name="Miller P.J."/>
            <person name="Scott M.A."/>
            <person name="Spackman E."/>
            <person name="Goraichik I."/>
            <person name="Dimitrov K.M."/>
            <person name="Suarez D.L."/>
            <person name="Swayne D.E."/>
        </authorList>
    </citation>
    <scope>NUCLEOTIDE SEQUENCE [LARGE SCALE GENOMIC DNA]</scope>
    <source>
        <strain evidence="5 6">11</strain>
    </source>
</reference>
<dbReference type="Gene3D" id="3.40.50.2000">
    <property type="entry name" value="Glycogen Phosphorylase B"/>
    <property type="match status" value="2"/>
</dbReference>
<dbReference type="InterPro" id="IPR001296">
    <property type="entry name" value="Glyco_trans_1"/>
</dbReference>
<dbReference type="PANTHER" id="PTHR12526">
    <property type="entry name" value="GLYCOSYLTRANSFERASE"/>
    <property type="match status" value="1"/>
</dbReference>
<dbReference type="AlphaFoldDB" id="A0A1X7LS43"/>
<evidence type="ECO:0000313" key="6">
    <source>
        <dbReference type="Proteomes" id="UP000193834"/>
    </source>
</evidence>
<gene>
    <name evidence="5" type="ORF">SAMN06295960_4191</name>
</gene>
<dbReference type="EMBL" id="FXAZ01000007">
    <property type="protein sequence ID" value="SMG56645.1"/>
    <property type="molecule type" value="Genomic_DNA"/>
</dbReference>
<dbReference type="CDD" id="cd03801">
    <property type="entry name" value="GT4_PimA-like"/>
    <property type="match status" value="1"/>
</dbReference>
<evidence type="ECO:0000256" key="2">
    <source>
        <dbReference type="ARBA" id="ARBA00022679"/>
    </source>
</evidence>
<evidence type="ECO:0000313" key="5">
    <source>
        <dbReference type="EMBL" id="SMG56645.1"/>
    </source>
</evidence>
<organism evidence="5 6">
    <name type="scientific">Paenibacillus aquistagni</name>
    <dbReference type="NCBI Taxonomy" id="1852522"/>
    <lineage>
        <taxon>Bacteria</taxon>
        <taxon>Bacillati</taxon>
        <taxon>Bacillota</taxon>
        <taxon>Bacilli</taxon>
        <taxon>Bacillales</taxon>
        <taxon>Paenibacillaceae</taxon>
        <taxon>Paenibacillus</taxon>
    </lineage>
</organism>
<protein>
    <submittedName>
        <fullName evidence="5">Glycosyltransferase involved in cell wall bisynthesis</fullName>
    </submittedName>
</protein>
<keyword evidence="6" id="KW-1185">Reference proteome</keyword>
<keyword evidence="1" id="KW-0328">Glycosyltransferase</keyword>
<keyword evidence="2 5" id="KW-0808">Transferase</keyword>
<dbReference type="STRING" id="1852522.SAMN06295960_4191"/>
<dbReference type="PANTHER" id="PTHR12526:SF510">
    <property type="entry name" value="D-INOSITOL 3-PHOSPHATE GLYCOSYLTRANSFERASE"/>
    <property type="match status" value="1"/>
</dbReference>
<sequence>MKILLATYWEIPHLGGVWPLMQRLAHALADRGHEVDLFGNAEAYYHVFNRKKRYMKSDYRPLLESHLNGTMLARSPIIYNTELDRYMMELVLARLRLADYDLIHVQDAIAGRAAARVKPPHVPLLVNPHGSLKGEIRLLIESNGLPNIQLNLLKSYYERMETAGLMSATHITTSSRWLKQIFVQEHGIPEKRISVSPYGIPIEPFKAKMRIPNEYLRPYGKKVIAFAGRMVYLKGIEILLHALKALQAIRQDWVCWMIGEGAERERYTALTAELGLQQYVTFLGPRQDIPRLLALTDIYVQPSLQDNQPLSVIEAQIAGNAVVVSPATGLPEMVEHGATGWIVPVHTPDGWCQQLNELLENTALRQKLQQEAKRQAAEHWSIQRYHKDIFRQYYALTGKKV</sequence>
<dbReference type="GO" id="GO:0016757">
    <property type="term" value="F:glycosyltransferase activity"/>
    <property type="evidence" value="ECO:0007669"/>
    <property type="project" value="UniProtKB-KW"/>
</dbReference>
<feature type="domain" description="Glycosyl transferase family 1" evidence="3">
    <location>
        <begin position="212"/>
        <end position="374"/>
    </location>
</feature>
<accession>A0A1X7LS43</accession>
<dbReference type="Pfam" id="PF13579">
    <property type="entry name" value="Glyco_trans_4_4"/>
    <property type="match status" value="1"/>
</dbReference>
<dbReference type="Pfam" id="PF00534">
    <property type="entry name" value="Glycos_transf_1"/>
    <property type="match status" value="1"/>
</dbReference>
<dbReference type="SUPFAM" id="SSF53756">
    <property type="entry name" value="UDP-Glycosyltransferase/glycogen phosphorylase"/>
    <property type="match status" value="1"/>
</dbReference>
<evidence type="ECO:0000259" key="3">
    <source>
        <dbReference type="Pfam" id="PF00534"/>
    </source>
</evidence>
<evidence type="ECO:0000256" key="1">
    <source>
        <dbReference type="ARBA" id="ARBA00022676"/>
    </source>
</evidence>
<dbReference type="InterPro" id="IPR028098">
    <property type="entry name" value="Glyco_trans_4-like_N"/>
</dbReference>
<proteinExistence type="predicted"/>
<dbReference type="RefSeq" id="WP_170936560.1">
    <property type="nucleotide sequence ID" value="NZ_FXAZ01000007.1"/>
</dbReference>
<name>A0A1X7LS43_9BACL</name>
<feature type="domain" description="Glycosyltransferase subfamily 4-like N-terminal" evidence="4">
    <location>
        <begin position="15"/>
        <end position="199"/>
    </location>
</feature>
<evidence type="ECO:0000259" key="4">
    <source>
        <dbReference type="Pfam" id="PF13579"/>
    </source>
</evidence>
<dbReference type="Proteomes" id="UP000193834">
    <property type="component" value="Unassembled WGS sequence"/>
</dbReference>